<name>A0ABQ3DTF9_9GAMM</name>
<dbReference type="PANTHER" id="PTHR21666">
    <property type="entry name" value="PEPTIDASE-RELATED"/>
    <property type="match status" value="1"/>
</dbReference>
<dbReference type="InterPro" id="IPR050570">
    <property type="entry name" value="Cell_wall_metabolism_enzyme"/>
</dbReference>
<dbReference type="PANTHER" id="PTHR21666:SF270">
    <property type="entry name" value="MUREIN HYDROLASE ACTIVATOR ENVC"/>
    <property type="match status" value="1"/>
</dbReference>
<feature type="domain" description="M23ase beta-sheet core" evidence="2">
    <location>
        <begin position="277"/>
        <end position="370"/>
    </location>
</feature>
<dbReference type="Gene3D" id="2.70.70.10">
    <property type="entry name" value="Glucose Permease (Domain IIA)"/>
    <property type="match status" value="1"/>
</dbReference>
<evidence type="ECO:0000313" key="4">
    <source>
        <dbReference type="Proteomes" id="UP000646745"/>
    </source>
</evidence>
<dbReference type="Proteomes" id="UP000646745">
    <property type="component" value="Unassembled WGS sequence"/>
</dbReference>
<sequence length="377" mass="41695">MALAGALLLGGALVTDTVMAQASPREARARLDSLATDIQALQGKLENTQAARGDAQQDLETVETAIGKTHQRLTQLQAERHQLDGDVAKLQARRQTLSTERDRQRQALASQFDALYRLGKTPQLKLLLNQDDPAEVDRLQHYLNALSAAREQRLEQLHALDQELDDNLAAIDQHRERLDGVQRELKDQQQRLASNRDERRKLVAKLDARYDSEQSRLEDLGQDRAHVERLLDRMQQELANLKKPPPSTDIQKTRGDLPWPVQGTMLSSYGSGDGVNRNGILIGAPAGTAVKAVHAGRVVFANWMRGFGNLLILDHGDGVLTLYAHLQQIDVNPGAKVSNAQVVATVGDTGGQSRPALYFEVRQNGDPINPGNWIARR</sequence>
<accession>A0ABQ3DTF9</accession>
<keyword evidence="4" id="KW-1185">Reference proteome</keyword>
<dbReference type="EMBL" id="BMZI01000002">
    <property type="protein sequence ID" value="GHB14531.1"/>
    <property type="molecule type" value="Genomic_DNA"/>
</dbReference>
<gene>
    <name evidence="3" type="primary">yibP</name>
    <name evidence="3" type="ORF">GCM10009038_11170</name>
</gene>
<evidence type="ECO:0000256" key="1">
    <source>
        <dbReference type="SAM" id="Coils"/>
    </source>
</evidence>
<dbReference type="CDD" id="cd12797">
    <property type="entry name" value="M23_peptidase"/>
    <property type="match status" value="1"/>
</dbReference>
<dbReference type="SUPFAM" id="SSF51261">
    <property type="entry name" value="Duplicated hybrid motif"/>
    <property type="match status" value="1"/>
</dbReference>
<dbReference type="InterPro" id="IPR016047">
    <property type="entry name" value="M23ase_b-sheet_dom"/>
</dbReference>
<feature type="coiled-coil region" evidence="1">
    <location>
        <begin position="31"/>
        <end position="107"/>
    </location>
</feature>
<protein>
    <submittedName>
        <fullName evidence="3">Peptidase M23</fullName>
    </submittedName>
</protein>
<dbReference type="InterPro" id="IPR011055">
    <property type="entry name" value="Dup_hybrid_motif"/>
</dbReference>
<keyword evidence="1" id="KW-0175">Coiled coil</keyword>
<feature type="coiled-coil region" evidence="1">
    <location>
        <begin position="157"/>
        <end position="237"/>
    </location>
</feature>
<organism evidence="3 4">
    <name type="scientific">Salinicola rhizosphaerae</name>
    <dbReference type="NCBI Taxonomy" id="1443141"/>
    <lineage>
        <taxon>Bacteria</taxon>
        <taxon>Pseudomonadati</taxon>
        <taxon>Pseudomonadota</taxon>
        <taxon>Gammaproteobacteria</taxon>
        <taxon>Oceanospirillales</taxon>
        <taxon>Halomonadaceae</taxon>
        <taxon>Salinicola</taxon>
    </lineage>
</organism>
<reference evidence="4" key="1">
    <citation type="journal article" date="2019" name="Int. J. Syst. Evol. Microbiol.">
        <title>The Global Catalogue of Microorganisms (GCM) 10K type strain sequencing project: providing services to taxonomists for standard genome sequencing and annotation.</title>
        <authorList>
            <consortium name="The Broad Institute Genomics Platform"/>
            <consortium name="The Broad Institute Genome Sequencing Center for Infectious Disease"/>
            <person name="Wu L."/>
            <person name="Ma J."/>
        </authorList>
    </citation>
    <scope>NUCLEOTIDE SEQUENCE [LARGE SCALE GENOMIC DNA]</scope>
    <source>
        <strain evidence="4">KCTC 32998</strain>
    </source>
</reference>
<proteinExistence type="predicted"/>
<dbReference type="Gene3D" id="6.10.250.3150">
    <property type="match status" value="1"/>
</dbReference>
<evidence type="ECO:0000313" key="3">
    <source>
        <dbReference type="EMBL" id="GHB14531.1"/>
    </source>
</evidence>
<evidence type="ECO:0000259" key="2">
    <source>
        <dbReference type="Pfam" id="PF01551"/>
    </source>
</evidence>
<comment type="caution">
    <text evidence="3">The sequence shown here is derived from an EMBL/GenBank/DDBJ whole genome shotgun (WGS) entry which is preliminary data.</text>
</comment>
<dbReference type="Pfam" id="PF01551">
    <property type="entry name" value="Peptidase_M23"/>
    <property type="match status" value="1"/>
</dbReference>